<organism evidence="1">
    <name type="scientific">hydrothermal vent metagenome</name>
    <dbReference type="NCBI Taxonomy" id="652676"/>
    <lineage>
        <taxon>unclassified sequences</taxon>
        <taxon>metagenomes</taxon>
        <taxon>ecological metagenomes</taxon>
    </lineage>
</organism>
<evidence type="ECO:0000313" key="1">
    <source>
        <dbReference type="EMBL" id="VAW15003.1"/>
    </source>
</evidence>
<name>A0A3B0TFV7_9ZZZZ</name>
<sequence length="48" mass="5325">MNIYKLVTLSFLMLLAPHGYAANTPDELANTLIQAIEENDTGKYEALI</sequence>
<gene>
    <name evidence="1" type="ORF">MNBD_BACTEROID05-550</name>
</gene>
<protein>
    <submittedName>
        <fullName evidence="1">Uncharacterized protein</fullName>
    </submittedName>
</protein>
<proteinExistence type="predicted"/>
<accession>A0A3B0TFV7</accession>
<dbReference type="AlphaFoldDB" id="A0A3B0TFV7"/>
<feature type="non-terminal residue" evidence="1">
    <location>
        <position position="48"/>
    </location>
</feature>
<dbReference type="EMBL" id="UOEN01000246">
    <property type="protein sequence ID" value="VAW15003.1"/>
    <property type="molecule type" value="Genomic_DNA"/>
</dbReference>
<reference evidence="1" key="1">
    <citation type="submission" date="2018-06" db="EMBL/GenBank/DDBJ databases">
        <authorList>
            <person name="Zhirakovskaya E."/>
        </authorList>
    </citation>
    <scope>NUCLEOTIDE SEQUENCE</scope>
</reference>